<dbReference type="Pfam" id="PF00534">
    <property type="entry name" value="Glycos_transf_1"/>
    <property type="match status" value="1"/>
</dbReference>
<dbReference type="EMBL" id="JACHXU010000015">
    <property type="protein sequence ID" value="MBB3208338.1"/>
    <property type="molecule type" value="Genomic_DNA"/>
</dbReference>
<protein>
    <submittedName>
        <fullName evidence="2">Glycosyltransferase involved in cell wall biosynthesis</fullName>
    </submittedName>
</protein>
<sequence length="244" mass="27131">MSPSVRDELISLGIGDQAKMVVPGSGSAQGVDADGRFNPEHVRSNYATSSRSELGIAESDFVVGFVGRLTRDKGVKELWETWQRVREFSPASHLIIAGASNEPRRGDVDEILQALNLDSRVHIVGNVEAIEKYYAAMDLLLFPSYREGFSNAVLEASAMSIPTVAFDTVGCRDGVRDGITGFLVPVHDSNAMADCVIRLCHDDNMRRQFGRDAREWVLREFQPSDRHVMLEHEYSELLSKRICS</sequence>
<dbReference type="Proteomes" id="UP000536179">
    <property type="component" value="Unassembled WGS sequence"/>
</dbReference>
<dbReference type="GO" id="GO:0016740">
    <property type="term" value="F:transferase activity"/>
    <property type="evidence" value="ECO:0007669"/>
    <property type="project" value="UniProtKB-KW"/>
</dbReference>
<dbReference type="SUPFAM" id="SSF53756">
    <property type="entry name" value="UDP-Glycosyltransferase/glycogen phosphorylase"/>
    <property type="match status" value="1"/>
</dbReference>
<organism evidence="2 3">
    <name type="scientific">Aporhodopirellula rubra</name>
    <dbReference type="NCBI Taxonomy" id="980271"/>
    <lineage>
        <taxon>Bacteria</taxon>
        <taxon>Pseudomonadati</taxon>
        <taxon>Planctomycetota</taxon>
        <taxon>Planctomycetia</taxon>
        <taxon>Pirellulales</taxon>
        <taxon>Pirellulaceae</taxon>
        <taxon>Aporhodopirellula</taxon>
    </lineage>
</organism>
<accession>A0A7W5E188</accession>
<evidence type="ECO:0000259" key="1">
    <source>
        <dbReference type="Pfam" id="PF00534"/>
    </source>
</evidence>
<feature type="domain" description="Glycosyl transferase family 1" evidence="1">
    <location>
        <begin position="50"/>
        <end position="216"/>
    </location>
</feature>
<dbReference type="Gene3D" id="3.40.50.2000">
    <property type="entry name" value="Glycogen Phosphorylase B"/>
    <property type="match status" value="2"/>
</dbReference>
<dbReference type="AlphaFoldDB" id="A0A7W5E188"/>
<name>A0A7W5E188_9BACT</name>
<evidence type="ECO:0000313" key="2">
    <source>
        <dbReference type="EMBL" id="MBB3208338.1"/>
    </source>
</evidence>
<keyword evidence="2" id="KW-0808">Transferase</keyword>
<proteinExistence type="predicted"/>
<comment type="caution">
    <text evidence="2">The sequence shown here is derived from an EMBL/GenBank/DDBJ whole genome shotgun (WGS) entry which is preliminary data.</text>
</comment>
<gene>
    <name evidence="2" type="ORF">FHS27_004166</name>
</gene>
<evidence type="ECO:0000313" key="3">
    <source>
        <dbReference type="Proteomes" id="UP000536179"/>
    </source>
</evidence>
<keyword evidence="3" id="KW-1185">Reference proteome</keyword>
<reference evidence="2 3" key="1">
    <citation type="submission" date="2020-08" db="EMBL/GenBank/DDBJ databases">
        <title>Genomic Encyclopedia of Type Strains, Phase III (KMG-III): the genomes of soil and plant-associated and newly described type strains.</title>
        <authorList>
            <person name="Whitman W."/>
        </authorList>
    </citation>
    <scope>NUCLEOTIDE SEQUENCE [LARGE SCALE GENOMIC DNA]</scope>
    <source>
        <strain evidence="2 3">CECT 8075</strain>
    </source>
</reference>
<dbReference type="PANTHER" id="PTHR12526">
    <property type="entry name" value="GLYCOSYLTRANSFERASE"/>
    <property type="match status" value="1"/>
</dbReference>
<dbReference type="InterPro" id="IPR001296">
    <property type="entry name" value="Glyco_trans_1"/>
</dbReference>